<sequence length="184" mass="21310">MIPGRDWTSGFLSSHFTAQREGSWKRLRHTLPALRHNFRHPEVEDWQEKLGFVVLPSLESRIAYSVDHELDISSLFAENAPNLSHGHRVDFYLEDSNFAHSPSIEWWNWGDLEGDLLGKKLGYVGDPLLNDKNREDESKLLPADLVLGYENWRDFEDEESNPIVHLEVEFDVTPVSVWVVEQLS</sequence>
<dbReference type="EMBL" id="MU005570">
    <property type="protein sequence ID" value="KAF2690586.1"/>
    <property type="molecule type" value="Genomic_DNA"/>
</dbReference>
<proteinExistence type="predicted"/>
<protein>
    <submittedName>
        <fullName evidence="1">Uncharacterized protein</fullName>
    </submittedName>
</protein>
<keyword evidence="2" id="KW-1185">Reference proteome</keyword>
<evidence type="ECO:0000313" key="1">
    <source>
        <dbReference type="EMBL" id="KAF2690586.1"/>
    </source>
</evidence>
<gene>
    <name evidence="1" type="ORF">K458DRAFT_454579</name>
</gene>
<reference evidence="1" key="1">
    <citation type="journal article" date="2020" name="Stud. Mycol.">
        <title>101 Dothideomycetes genomes: a test case for predicting lifestyles and emergence of pathogens.</title>
        <authorList>
            <person name="Haridas S."/>
            <person name="Albert R."/>
            <person name="Binder M."/>
            <person name="Bloem J."/>
            <person name="Labutti K."/>
            <person name="Salamov A."/>
            <person name="Andreopoulos B."/>
            <person name="Baker S."/>
            <person name="Barry K."/>
            <person name="Bills G."/>
            <person name="Bluhm B."/>
            <person name="Cannon C."/>
            <person name="Castanera R."/>
            <person name="Culley D."/>
            <person name="Daum C."/>
            <person name="Ezra D."/>
            <person name="Gonzalez J."/>
            <person name="Henrissat B."/>
            <person name="Kuo A."/>
            <person name="Liang C."/>
            <person name="Lipzen A."/>
            <person name="Lutzoni F."/>
            <person name="Magnuson J."/>
            <person name="Mondo S."/>
            <person name="Nolan M."/>
            <person name="Ohm R."/>
            <person name="Pangilinan J."/>
            <person name="Park H.-J."/>
            <person name="Ramirez L."/>
            <person name="Alfaro M."/>
            <person name="Sun H."/>
            <person name="Tritt A."/>
            <person name="Yoshinaga Y."/>
            <person name="Zwiers L.-H."/>
            <person name="Turgeon B."/>
            <person name="Goodwin S."/>
            <person name="Spatafora J."/>
            <person name="Crous P."/>
            <person name="Grigoriev I."/>
        </authorList>
    </citation>
    <scope>NUCLEOTIDE SEQUENCE</scope>
    <source>
        <strain evidence="1">CBS 122367</strain>
    </source>
</reference>
<dbReference type="Proteomes" id="UP000799291">
    <property type="component" value="Unassembled WGS sequence"/>
</dbReference>
<evidence type="ECO:0000313" key="2">
    <source>
        <dbReference type="Proteomes" id="UP000799291"/>
    </source>
</evidence>
<name>A0A6G1JJD6_9PLEO</name>
<dbReference type="AlphaFoldDB" id="A0A6G1JJD6"/>
<dbReference type="OrthoDB" id="2968825at2759"/>
<accession>A0A6G1JJD6</accession>
<organism evidence="1 2">
    <name type="scientific">Lentithecium fluviatile CBS 122367</name>
    <dbReference type="NCBI Taxonomy" id="1168545"/>
    <lineage>
        <taxon>Eukaryota</taxon>
        <taxon>Fungi</taxon>
        <taxon>Dikarya</taxon>
        <taxon>Ascomycota</taxon>
        <taxon>Pezizomycotina</taxon>
        <taxon>Dothideomycetes</taxon>
        <taxon>Pleosporomycetidae</taxon>
        <taxon>Pleosporales</taxon>
        <taxon>Massarineae</taxon>
        <taxon>Lentitheciaceae</taxon>
        <taxon>Lentithecium</taxon>
    </lineage>
</organism>